<evidence type="ECO:0000256" key="4">
    <source>
        <dbReference type="SAM" id="SignalP"/>
    </source>
</evidence>
<keyword evidence="1 3" id="KW-0378">Hydrolase</keyword>
<accession>A0A502H062</accession>
<comment type="similarity">
    <text evidence="3">Belongs to the glycosyl hydrolase 5 (cellulase A) family.</text>
</comment>
<feature type="domain" description="Glycoside hydrolase family 5" evidence="5">
    <location>
        <begin position="65"/>
        <end position="308"/>
    </location>
</feature>
<evidence type="ECO:0000256" key="2">
    <source>
        <dbReference type="ARBA" id="ARBA00023295"/>
    </source>
</evidence>
<reference evidence="6 7" key="1">
    <citation type="journal article" date="2019" name="Environ. Microbiol.">
        <title>Species interactions and distinct microbial communities in high Arctic permafrost affected cryosols are associated with the CH4 and CO2 gas fluxes.</title>
        <authorList>
            <person name="Altshuler I."/>
            <person name="Hamel J."/>
            <person name="Turney S."/>
            <person name="Magnuson E."/>
            <person name="Levesque R."/>
            <person name="Greer C."/>
            <person name="Whyte L.G."/>
        </authorList>
    </citation>
    <scope>NUCLEOTIDE SEQUENCE [LARGE SCALE GENOMIC DNA]</scope>
    <source>
        <strain evidence="6 7">S9.2P</strain>
    </source>
</reference>
<dbReference type="EMBL" id="RCYZ01000003">
    <property type="protein sequence ID" value="TPG66693.1"/>
    <property type="molecule type" value="Genomic_DNA"/>
</dbReference>
<keyword evidence="4" id="KW-0732">Signal</keyword>
<gene>
    <name evidence="6" type="ORF">EAH73_09910</name>
</gene>
<dbReference type="RefSeq" id="WP_140466333.1">
    <property type="nucleotide sequence ID" value="NZ_RCYZ01000003.1"/>
</dbReference>
<dbReference type="Proteomes" id="UP000317646">
    <property type="component" value="Unassembled WGS sequence"/>
</dbReference>
<sequence>MLNPRKTLLLAAAAALLLPAAAQPPARLEAPNHLPSNHLTITPTARPASFVQRHGALRVEGTQLVDQKGEKIALRGVSFGWHSLWPRFYNEAAVGWLAQDFHCNVVRAAMGIEVGERCYTKDPAFSKAKVKAVVDGAIKAGIYVIIDWHSHNINLAEAKEFFGEVSKTYAKTPNVIYEVFNEPDQETWPEVKAYAEEIIRVIRANDPNNVILVGCPHWDQDINLPAADPIRGQKNLMYTMHFYAATHGKALRDRTDAALASGLPVFISESAGMEASGDGPLNPAAWQAYIDWMEAKGLSWITWSVSDKDETCSMLQKSASSTGPWKDTDLKESGRETRAYVRRYNVEK</sequence>
<comment type="caution">
    <text evidence="6">The sequence shown here is derived from an EMBL/GenBank/DDBJ whole genome shotgun (WGS) entry which is preliminary data.</text>
</comment>
<dbReference type="InterPro" id="IPR018087">
    <property type="entry name" value="Glyco_hydro_5_CS"/>
</dbReference>
<dbReference type="InterPro" id="IPR017853">
    <property type="entry name" value="GH"/>
</dbReference>
<name>A0A502H062_9BACT</name>
<evidence type="ECO:0000256" key="1">
    <source>
        <dbReference type="ARBA" id="ARBA00022801"/>
    </source>
</evidence>
<proteinExistence type="inferred from homology"/>
<dbReference type="Pfam" id="PF00150">
    <property type="entry name" value="Cellulase"/>
    <property type="match status" value="1"/>
</dbReference>
<dbReference type="InterPro" id="IPR001547">
    <property type="entry name" value="Glyco_hydro_5"/>
</dbReference>
<dbReference type="PROSITE" id="PS00659">
    <property type="entry name" value="GLYCOSYL_HYDROL_F5"/>
    <property type="match status" value="1"/>
</dbReference>
<evidence type="ECO:0000259" key="5">
    <source>
        <dbReference type="Pfam" id="PF00150"/>
    </source>
</evidence>
<feature type="signal peptide" evidence="4">
    <location>
        <begin position="1"/>
        <end position="22"/>
    </location>
</feature>
<organism evidence="6 7">
    <name type="scientific">Hymenobacter nivis</name>
    <dbReference type="NCBI Taxonomy" id="1850093"/>
    <lineage>
        <taxon>Bacteria</taxon>
        <taxon>Pseudomonadati</taxon>
        <taxon>Bacteroidota</taxon>
        <taxon>Cytophagia</taxon>
        <taxon>Cytophagales</taxon>
        <taxon>Hymenobacteraceae</taxon>
        <taxon>Hymenobacter</taxon>
    </lineage>
</organism>
<dbReference type="OrthoDB" id="154460at2"/>
<dbReference type="GO" id="GO:0000272">
    <property type="term" value="P:polysaccharide catabolic process"/>
    <property type="evidence" value="ECO:0007669"/>
    <property type="project" value="InterPro"/>
</dbReference>
<feature type="chain" id="PRO_5021408189" evidence="4">
    <location>
        <begin position="23"/>
        <end position="348"/>
    </location>
</feature>
<dbReference type="AlphaFoldDB" id="A0A502H062"/>
<dbReference type="SUPFAM" id="SSF51445">
    <property type="entry name" value="(Trans)glycosidases"/>
    <property type="match status" value="1"/>
</dbReference>
<keyword evidence="2 3" id="KW-0326">Glycosidase</keyword>
<dbReference type="PANTHER" id="PTHR34142:SF1">
    <property type="entry name" value="GLYCOSIDE HYDROLASE FAMILY 5 DOMAIN-CONTAINING PROTEIN"/>
    <property type="match status" value="1"/>
</dbReference>
<evidence type="ECO:0000256" key="3">
    <source>
        <dbReference type="RuleBase" id="RU361153"/>
    </source>
</evidence>
<evidence type="ECO:0000313" key="7">
    <source>
        <dbReference type="Proteomes" id="UP000317646"/>
    </source>
</evidence>
<evidence type="ECO:0000313" key="6">
    <source>
        <dbReference type="EMBL" id="TPG66693.1"/>
    </source>
</evidence>
<dbReference type="GO" id="GO:0004553">
    <property type="term" value="F:hydrolase activity, hydrolyzing O-glycosyl compounds"/>
    <property type="evidence" value="ECO:0007669"/>
    <property type="project" value="InterPro"/>
</dbReference>
<dbReference type="Gene3D" id="3.20.20.80">
    <property type="entry name" value="Glycosidases"/>
    <property type="match status" value="1"/>
</dbReference>
<protein>
    <submittedName>
        <fullName evidence="6">Glycoside hydrolase family 5 protein</fullName>
    </submittedName>
</protein>
<keyword evidence="7" id="KW-1185">Reference proteome</keyword>
<dbReference type="PANTHER" id="PTHR34142">
    <property type="entry name" value="ENDO-BETA-1,4-GLUCANASE A"/>
    <property type="match status" value="1"/>
</dbReference>